<name>A0ABU9AL51_PSEA5</name>
<comment type="caution">
    <text evidence="1">The sequence shown here is derived from an EMBL/GenBank/DDBJ whole genome shotgun (WGS) entry which is preliminary data.</text>
</comment>
<dbReference type="Proteomes" id="UP001367513">
    <property type="component" value="Unassembled WGS sequence"/>
</dbReference>
<gene>
    <name evidence="1" type="ORF">WG925_25555</name>
</gene>
<evidence type="ECO:0000313" key="2">
    <source>
        <dbReference type="Proteomes" id="UP001367513"/>
    </source>
</evidence>
<evidence type="ECO:0000313" key="1">
    <source>
        <dbReference type="EMBL" id="MEK6467116.1"/>
    </source>
</evidence>
<keyword evidence="2" id="KW-1185">Reference proteome</keyword>
<dbReference type="EMBL" id="JBBPIX010000021">
    <property type="protein sequence ID" value="MEK6467116.1"/>
    <property type="molecule type" value="Genomic_DNA"/>
</dbReference>
<sequence>MRDRLAWLGEDAIAQHFAAGRIHLDGEQVTDLDAPAPKGTRPVLKAS</sequence>
<protein>
    <submittedName>
        <fullName evidence="1">Uncharacterized protein</fullName>
    </submittedName>
</protein>
<accession>A0ABU9AL51</accession>
<proteinExistence type="predicted"/>
<organism evidence="1 2">
    <name type="scientific">Pseudonocardia alni subsp. carboxydivorans</name>
    <dbReference type="NCBI Taxonomy" id="415010"/>
    <lineage>
        <taxon>Bacteria</taxon>
        <taxon>Bacillati</taxon>
        <taxon>Actinomycetota</taxon>
        <taxon>Actinomycetes</taxon>
        <taxon>Pseudonocardiales</taxon>
        <taxon>Pseudonocardiaceae</taxon>
        <taxon>Pseudonocardia</taxon>
    </lineage>
</organism>
<reference evidence="1 2" key="1">
    <citation type="submission" date="2024-03" db="EMBL/GenBank/DDBJ databases">
        <title>Draft genome sequence of Pseudonocardia carboxydivorans JCM 14827.</title>
        <authorList>
            <person name="Duangmal K."/>
        </authorList>
    </citation>
    <scope>NUCLEOTIDE SEQUENCE [LARGE SCALE GENOMIC DNA]</scope>
    <source>
        <strain evidence="1 2">JCM 14827</strain>
    </source>
</reference>